<sequence>MATLGGLEIWIDSEGEQAERTAEVTSHPVESGIDVSDNIRRSATVLNLTGEIVGTDAVDKLQRIEAWKNAGTVVAYHGVYSYSRMWITKFNTAQSSKIVGGYKFDITLQEARIAKSAYTSSSTRKSTGTQQKKTNSASQKVYYTTKAGDTLWALLQAPNAPYKKYGFTPNDVMKNNPKAFSRKMDARTMQNGVKIWIGNRK</sequence>
<proteinExistence type="predicted"/>
<dbReference type="InterPro" id="IPR048494">
    <property type="entry name" value="Dit-like_N"/>
</dbReference>
<dbReference type="AlphaFoldDB" id="A0AA97DC32"/>
<dbReference type="InterPro" id="IPR018392">
    <property type="entry name" value="LysM"/>
</dbReference>
<evidence type="ECO:0000256" key="1">
    <source>
        <dbReference type="SAM" id="MobiDB-lite"/>
    </source>
</evidence>
<dbReference type="KEGG" id="carl:PXC00_04045"/>
<feature type="region of interest" description="Disordered" evidence="1">
    <location>
        <begin position="119"/>
        <end position="138"/>
    </location>
</feature>
<reference evidence="4" key="3">
    <citation type="submission" date="2024-06" db="EMBL/GenBank/DDBJ databases">
        <authorList>
            <person name="Zeng C."/>
        </authorList>
    </citation>
    <scope>NUCLEOTIDE SEQUENCE [LARGE SCALE GENOMIC DNA]</scope>
    <source>
        <strain evidence="4">ZCY20-5</strain>
    </source>
</reference>
<dbReference type="Proteomes" id="UP001300604">
    <property type="component" value="Chromosome"/>
</dbReference>
<dbReference type="RefSeq" id="WP_275846926.1">
    <property type="nucleotide sequence ID" value="NZ_CP135996.1"/>
</dbReference>
<dbReference type="Pfam" id="PF21821">
    <property type="entry name" value="Dit_like"/>
    <property type="match status" value="1"/>
</dbReference>
<feature type="domain" description="Dit-like phage tail protein N-terminal" evidence="2">
    <location>
        <begin position="16"/>
        <end position="120"/>
    </location>
</feature>
<accession>A0AA97DC32</accession>
<protein>
    <recommendedName>
        <fullName evidence="2">Dit-like phage tail protein N-terminal domain-containing protein</fullName>
    </recommendedName>
</protein>
<reference evidence="3 4" key="2">
    <citation type="submission" date="2024-06" db="EMBL/GenBank/DDBJ databases">
        <title>Caproicibacterium argilliputei sp. nov, a novel caproic acid producing anaerobic bacterium isolated from pit mud.</title>
        <authorList>
            <person name="Xia S."/>
        </authorList>
    </citation>
    <scope>NUCLEOTIDE SEQUENCE [LARGE SCALE GENOMIC DNA]</scope>
    <source>
        <strain evidence="3 4">ZCY20-5</strain>
    </source>
</reference>
<evidence type="ECO:0000313" key="3">
    <source>
        <dbReference type="EMBL" id="WOC33059.1"/>
    </source>
</evidence>
<reference evidence="4" key="1">
    <citation type="submission" date="2024-06" db="EMBL/GenBank/DDBJ databases">
        <title>Caproicibacterium argilliputei sp. nov, a novel caproic acid producing anaerobic bacterium isolated from pit mud.</title>
        <authorList>
            <person name="Zeng C."/>
        </authorList>
    </citation>
    <scope>NUCLEOTIDE SEQUENCE [LARGE SCALE GENOMIC DNA]</scope>
    <source>
        <strain evidence="4">ZCY20-5</strain>
    </source>
</reference>
<name>A0AA97DC32_9FIRM</name>
<keyword evidence="4" id="KW-1185">Reference proteome</keyword>
<organism evidence="3 4">
    <name type="scientific">Caproicibacterium argilliputei</name>
    <dbReference type="NCBI Taxonomy" id="3030016"/>
    <lineage>
        <taxon>Bacteria</taxon>
        <taxon>Bacillati</taxon>
        <taxon>Bacillota</taxon>
        <taxon>Clostridia</taxon>
        <taxon>Eubacteriales</taxon>
        <taxon>Oscillospiraceae</taxon>
        <taxon>Caproicibacterium</taxon>
    </lineage>
</organism>
<evidence type="ECO:0000259" key="2">
    <source>
        <dbReference type="Pfam" id="PF21821"/>
    </source>
</evidence>
<gene>
    <name evidence="3" type="ORF">PXC00_04045</name>
</gene>
<dbReference type="CDD" id="cd00118">
    <property type="entry name" value="LysM"/>
    <property type="match status" value="1"/>
</dbReference>
<evidence type="ECO:0000313" key="4">
    <source>
        <dbReference type="Proteomes" id="UP001300604"/>
    </source>
</evidence>
<dbReference type="EMBL" id="CP135996">
    <property type="protein sequence ID" value="WOC33059.1"/>
    <property type="molecule type" value="Genomic_DNA"/>
</dbReference>